<dbReference type="InterPro" id="IPR050143">
    <property type="entry name" value="TRIM/RBCC"/>
</dbReference>
<evidence type="ECO:0000256" key="1">
    <source>
        <dbReference type="ARBA" id="ARBA00022723"/>
    </source>
</evidence>
<dbReference type="InterPro" id="IPR001870">
    <property type="entry name" value="B30.2/SPRY"/>
</dbReference>
<dbReference type="KEGG" id="dord:105991049"/>
<dbReference type="Gene3D" id="2.60.120.920">
    <property type="match status" value="1"/>
</dbReference>
<evidence type="ECO:0000256" key="3">
    <source>
        <dbReference type="ARBA" id="ARBA00022833"/>
    </source>
</evidence>
<dbReference type="SMART" id="SM00336">
    <property type="entry name" value="BBOX"/>
    <property type="match status" value="1"/>
</dbReference>
<dbReference type="InterPro" id="IPR006574">
    <property type="entry name" value="PRY"/>
</dbReference>
<evidence type="ECO:0000313" key="9">
    <source>
        <dbReference type="RefSeq" id="XP_012879064.1"/>
    </source>
</evidence>
<evidence type="ECO:0000259" key="7">
    <source>
        <dbReference type="PROSITE" id="PS50188"/>
    </source>
</evidence>
<keyword evidence="8" id="KW-1185">Reference proteome</keyword>
<evidence type="ECO:0000313" key="8">
    <source>
        <dbReference type="Proteomes" id="UP000081671"/>
    </source>
</evidence>
<feature type="domain" description="B30.2/SPRY" evidence="7">
    <location>
        <begin position="248"/>
        <end position="447"/>
    </location>
</feature>
<dbReference type="FunFam" id="2.60.120.920:FF:000004">
    <property type="entry name" value="Butyrophilin subfamily 1 member A1"/>
    <property type="match status" value="1"/>
</dbReference>
<evidence type="ECO:0000256" key="2">
    <source>
        <dbReference type="ARBA" id="ARBA00022771"/>
    </source>
</evidence>
<dbReference type="InterPro" id="IPR013083">
    <property type="entry name" value="Znf_RING/FYVE/PHD"/>
</dbReference>
<dbReference type="GO" id="GO:0008270">
    <property type="term" value="F:zinc ion binding"/>
    <property type="evidence" value="ECO:0007669"/>
    <property type="project" value="UniProtKB-KW"/>
</dbReference>
<dbReference type="Proteomes" id="UP000081671">
    <property type="component" value="Unplaced"/>
</dbReference>
<keyword evidence="1" id="KW-0479">Metal-binding</keyword>
<dbReference type="InterPro" id="IPR013320">
    <property type="entry name" value="ConA-like_dom_sf"/>
</dbReference>
<dbReference type="PRINTS" id="PR01407">
    <property type="entry name" value="BUTYPHLNCDUF"/>
</dbReference>
<dbReference type="Gene3D" id="3.30.40.10">
    <property type="entry name" value="Zinc/RING finger domain, C3HC4 (zinc finger)"/>
    <property type="match status" value="1"/>
</dbReference>
<dbReference type="PANTHER" id="PTHR24103">
    <property type="entry name" value="E3 UBIQUITIN-PROTEIN LIGASE TRIM"/>
    <property type="match status" value="1"/>
</dbReference>
<organism evidence="8 9">
    <name type="scientific">Dipodomys ordii</name>
    <name type="common">Ord's kangaroo rat</name>
    <dbReference type="NCBI Taxonomy" id="10020"/>
    <lineage>
        <taxon>Eukaryota</taxon>
        <taxon>Metazoa</taxon>
        <taxon>Chordata</taxon>
        <taxon>Craniata</taxon>
        <taxon>Vertebrata</taxon>
        <taxon>Euteleostomi</taxon>
        <taxon>Mammalia</taxon>
        <taxon>Eutheria</taxon>
        <taxon>Euarchontoglires</taxon>
        <taxon>Glires</taxon>
        <taxon>Rodentia</taxon>
        <taxon>Castorimorpha</taxon>
        <taxon>Heteromyidae</taxon>
        <taxon>Dipodomyinae</taxon>
        <taxon>Dipodomys</taxon>
    </lineage>
</organism>
<dbReference type="Pfam" id="PF00643">
    <property type="entry name" value="zf-B_box"/>
    <property type="match status" value="1"/>
</dbReference>
<name>A0A1S3FSR1_DIPOR</name>
<dbReference type="InParanoid" id="A0A1S3FSR1"/>
<dbReference type="PROSITE" id="PS00518">
    <property type="entry name" value="ZF_RING_1"/>
    <property type="match status" value="1"/>
</dbReference>
<evidence type="ECO:0000259" key="5">
    <source>
        <dbReference type="PROSITE" id="PS50089"/>
    </source>
</evidence>
<protein>
    <submittedName>
        <fullName evidence="9">Tripartite motif-containing protein 60-like</fullName>
    </submittedName>
</protein>
<keyword evidence="2 4" id="KW-0863">Zinc-finger</keyword>
<evidence type="ECO:0000256" key="4">
    <source>
        <dbReference type="PROSITE-ProRule" id="PRU00024"/>
    </source>
</evidence>
<evidence type="ECO:0000259" key="6">
    <source>
        <dbReference type="PROSITE" id="PS50119"/>
    </source>
</evidence>
<dbReference type="SMART" id="SM00449">
    <property type="entry name" value="SPRY"/>
    <property type="match status" value="1"/>
</dbReference>
<dbReference type="SUPFAM" id="SSF57850">
    <property type="entry name" value="RING/U-box"/>
    <property type="match status" value="1"/>
</dbReference>
<feature type="domain" description="B box-type" evidence="6">
    <location>
        <begin position="64"/>
        <end position="104"/>
    </location>
</feature>
<dbReference type="RefSeq" id="XP_012879064.1">
    <property type="nucleotide sequence ID" value="XM_013023610.1"/>
</dbReference>
<dbReference type="OrthoDB" id="654191at2759"/>
<feature type="domain" description="RING-type" evidence="5">
    <location>
        <begin position="1"/>
        <end position="29"/>
    </location>
</feature>
<dbReference type="InterPro" id="IPR017907">
    <property type="entry name" value="Znf_RING_CS"/>
</dbReference>
<proteinExistence type="predicted"/>
<dbReference type="Gene3D" id="3.30.160.60">
    <property type="entry name" value="Classic Zinc Finger"/>
    <property type="match status" value="1"/>
</dbReference>
<accession>A0A1S3FSR1</accession>
<gene>
    <name evidence="9" type="primary">LOC105991049</name>
</gene>
<reference evidence="9" key="1">
    <citation type="submission" date="2025-08" db="UniProtKB">
        <authorList>
            <consortium name="RefSeq"/>
        </authorList>
    </citation>
    <scope>IDENTIFICATION</scope>
    <source>
        <tissue evidence="9">Kidney</tissue>
    </source>
</reference>
<dbReference type="InterPro" id="IPR000315">
    <property type="entry name" value="Znf_B-box"/>
</dbReference>
<dbReference type="Pfam" id="PF13765">
    <property type="entry name" value="PRY"/>
    <property type="match status" value="1"/>
</dbReference>
<dbReference type="PROSITE" id="PS50119">
    <property type="entry name" value="ZF_BBOX"/>
    <property type="match status" value="1"/>
</dbReference>
<dbReference type="GeneID" id="105991049"/>
<dbReference type="PROSITE" id="PS50089">
    <property type="entry name" value="ZF_RING_2"/>
    <property type="match status" value="1"/>
</dbReference>
<dbReference type="InterPro" id="IPR003877">
    <property type="entry name" value="SPRY_dom"/>
</dbReference>
<keyword evidence="3" id="KW-0862">Zinc</keyword>
<dbReference type="InterPro" id="IPR001841">
    <property type="entry name" value="Znf_RING"/>
</dbReference>
<dbReference type="SUPFAM" id="SSF57845">
    <property type="entry name" value="B-box zinc-binding domain"/>
    <property type="match status" value="1"/>
</dbReference>
<dbReference type="InterPro" id="IPR003879">
    <property type="entry name" value="Butyrophylin_SPRY"/>
</dbReference>
<dbReference type="Pfam" id="PF00622">
    <property type="entry name" value="SPRY"/>
    <property type="match status" value="1"/>
</dbReference>
<sequence>MPCGHNFCLPCIRLSWKGTQNTFPCPSCQLDCPNRKFSSNLQLGSLTKIAKLFPTRRSKRKTLEGKLMCKKHKESMAFFCEKDLVVLCRQCCSTNHQHHRVWPIEKAACLHRKQLAYSMELYKDRMERVKKVLALQGSRPLELKRKVERRRKDIHFEFEHLRLFLENRQEALLKQLQEEEIVNLTKLKESLAKTSEHASSVRSLLKEVERKYGQSEMELLTDLKHVYDSYRCLKSPGNFSFTFEDFGNWLPPQYSGLNPIVKCFQADVILDPETAHCRLSISEDRKTVRYGLRQKLPPLASRFFLCPAVLGSRAYNSGRQYWEVDVKDKSDWIVGVCKESLPRRKKNQKQQLLKQDGIWAVGRCSGCIESNYIALGPKRISLLPKVTPSKIGVFLDIEMGEVSFYNLDDRSLLHTYNNDHFNEALLPYFYIGTDSKPLKICTVTDSE</sequence>
<dbReference type="SMART" id="SM00589">
    <property type="entry name" value="PRY"/>
    <property type="match status" value="1"/>
</dbReference>
<dbReference type="InterPro" id="IPR043136">
    <property type="entry name" value="B30.2/SPRY_sf"/>
</dbReference>
<dbReference type="PROSITE" id="PS50188">
    <property type="entry name" value="B302_SPRY"/>
    <property type="match status" value="1"/>
</dbReference>
<dbReference type="SUPFAM" id="SSF49899">
    <property type="entry name" value="Concanavalin A-like lectins/glucanases"/>
    <property type="match status" value="1"/>
</dbReference>
<dbReference type="AlphaFoldDB" id="A0A1S3FSR1"/>